<dbReference type="EMBL" id="FNIE01000003">
    <property type="protein sequence ID" value="SDN16710.1"/>
    <property type="molecule type" value="Genomic_DNA"/>
</dbReference>
<dbReference type="GO" id="GO:0003677">
    <property type="term" value="F:DNA binding"/>
    <property type="evidence" value="ECO:0007669"/>
    <property type="project" value="InterPro"/>
</dbReference>
<dbReference type="STRING" id="310781.SAMN05216259_10323"/>
<dbReference type="SUPFAM" id="SSF46894">
    <property type="entry name" value="C-terminal effector domain of the bipartite response regulators"/>
    <property type="match status" value="1"/>
</dbReference>
<dbReference type="AlphaFoldDB" id="A0A1G9Z602"/>
<evidence type="ECO:0000313" key="2">
    <source>
        <dbReference type="EMBL" id="SDN16710.1"/>
    </source>
</evidence>
<keyword evidence="3" id="KW-1185">Reference proteome</keyword>
<dbReference type="GO" id="GO:0006355">
    <property type="term" value="P:regulation of DNA-templated transcription"/>
    <property type="evidence" value="ECO:0007669"/>
    <property type="project" value="InterPro"/>
</dbReference>
<reference evidence="2 3" key="1">
    <citation type="submission" date="2016-10" db="EMBL/GenBank/DDBJ databases">
        <authorList>
            <person name="de Groot N.N."/>
        </authorList>
    </citation>
    <scope>NUCLEOTIDE SEQUENCE [LARGE SCALE GENOMIC DNA]</scope>
    <source>
        <strain evidence="2 3">CGMCC 4.2022</strain>
    </source>
</reference>
<feature type="region of interest" description="Disordered" evidence="1">
    <location>
        <begin position="146"/>
        <end position="190"/>
    </location>
</feature>
<evidence type="ECO:0000256" key="1">
    <source>
        <dbReference type="SAM" id="MobiDB-lite"/>
    </source>
</evidence>
<proteinExistence type="predicted"/>
<evidence type="ECO:0000313" key="3">
    <source>
        <dbReference type="Proteomes" id="UP000199341"/>
    </source>
</evidence>
<feature type="compositionally biased region" description="Polar residues" evidence="1">
    <location>
        <begin position="181"/>
        <end position="190"/>
    </location>
</feature>
<dbReference type="InterPro" id="IPR016032">
    <property type="entry name" value="Sig_transdc_resp-reg_C-effctor"/>
</dbReference>
<organism evidence="2 3">
    <name type="scientific">Actinacidiphila guanduensis</name>
    <dbReference type="NCBI Taxonomy" id="310781"/>
    <lineage>
        <taxon>Bacteria</taxon>
        <taxon>Bacillati</taxon>
        <taxon>Actinomycetota</taxon>
        <taxon>Actinomycetes</taxon>
        <taxon>Kitasatosporales</taxon>
        <taxon>Streptomycetaceae</taxon>
        <taxon>Actinacidiphila</taxon>
    </lineage>
</organism>
<dbReference type="InterPro" id="IPR036388">
    <property type="entry name" value="WH-like_DNA-bd_sf"/>
</dbReference>
<sequence>MGLLTPVQAEVLQLIAMGRSVTEVGLSLRLSYAMVTHHLIGAGRRLGRYSDASRVDAALSTGQITPLEPVPPPPALDETDLALVHALRCLPERGRIAAHTGLAEDLVPGAIDALLAKAGARTPAHLVALVHTWRLRALSLAARTAGSGRADPGRALLGPSSVQGSAARPVAPRDGRRTPPISCSCSPESR</sequence>
<protein>
    <submittedName>
        <fullName evidence="2">Uncharacterized protein</fullName>
    </submittedName>
</protein>
<accession>A0A1G9Z602</accession>
<dbReference type="Gene3D" id="1.10.10.10">
    <property type="entry name" value="Winged helix-like DNA-binding domain superfamily/Winged helix DNA-binding domain"/>
    <property type="match status" value="1"/>
</dbReference>
<gene>
    <name evidence="2" type="ORF">SAMN05216259_10323</name>
</gene>
<dbReference type="Proteomes" id="UP000199341">
    <property type="component" value="Unassembled WGS sequence"/>
</dbReference>
<name>A0A1G9Z602_9ACTN</name>